<sequence>MLDIYNFTSSKTVSRDEVVQAAMKWHFSNDTGSSFWLEQRKNFAFDPLTDIKTVADLRNFPDVTEKYKTAKIEDLIPRGLIKYRGEFNIYESGGTTGNPTRIVERESRRIGLDYVNNMLVQHGISLEQKGNWLHIGPAGPHIVGRSIGLLANHRKQQCFYIDFDPRWVKKLIQKGDIAQVKAYSKHIIDQAADVLLTQDVSVIFVTPPLLEILCQDQRIYSTLAEQLVAIIWAGTSIDPDSLALLKSEFFAEQKIIGLYGNTLMGIAPQRPATAGDLYPCVFQPFEPFTIVDVVDPNNNQNIVPYDSRGLVRINLLTPECFVPNRIERDEAIRVKSISSTQGDGLAEITPPAKSGKAIIEGLY</sequence>
<evidence type="ECO:0000313" key="1">
    <source>
        <dbReference type="EMBL" id="SLM62738.1"/>
    </source>
</evidence>
<dbReference type="EMBL" id="LT615367">
    <property type="protein sequence ID" value="SLM62738.1"/>
    <property type="molecule type" value="Genomic_DNA"/>
</dbReference>
<organism evidence="1 2">
    <name type="scientific">Dickeya aquatica</name>
    <dbReference type="NCBI Taxonomy" id="1401087"/>
    <lineage>
        <taxon>Bacteria</taxon>
        <taxon>Pseudomonadati</taxon>
        <taxon>Pseudomonadota</taxon>
        <taxon>Gammaproteobacteria</taxon>
        <taxon>Enterobacterales</taxon>
        <taxon>Pectobacteriaceae</taxon>
        <taxon>Dickeya</taxon>
    </lineage>
</organism>
<name>A0A375A9I6_9GAMM</name>
<keyword evidence="2" id="KW-1185">Reference proteome</keyword>
<reference evidence="1 2" key="1">
    <citation type="submission" date="2016-09" db="EMBL/GenBank/DDBJ databases">
        <authorList>
            <person name="Reverchon S."/>
            <person name="Nasser W."/>
            <person name="Leonard S."/>
            <person name="Brochier C."/>
            <person name="Duprey A."/>
        </authorList>
    </citation>
    <scope>NUCLEOTIDE SEQUENCE [LARGE SCALE GENOMIC DNA]</scope>
    <source>
        <strain evidence="1 2">174/2</strain>
    </source>
</reference>
<gene>
    <name evidence="1" type="ORF">DAQ1742_01801</name>
</gene>
<dbReference type="Proteomes" id="UP000294820">
    <property type="component" value="Chromosome 1"/>
</dbReference>
<dbReference type="KEGG" id="daq:DAQ1742_01801"/>
<evidence type="ECO:0000313" key="2">
    <source>
        <dbReference type="Proteomes" id="UP000294820"/>
    </source>
</evidence>
<dbReference type="AlphaFoldDB" id="A0A375A9I6"/>
<accession>A0A375A9I6</accession>
<dbReference type="SUPFAM" id="SSF56801">
    <property type="entry name" value="Acetyl-CoA synthetase-like"/>
    <property type="match status" value="1"/>
</dbReference>
<proteinExistence type="predicted"/>
<dbReference type="InterPro" id="IPR042099">
    <property type="entry name" value="ANL_N_sf"/>
</dbReference>
<dbReference type="Gene3D" id="3.40.50.12780">
    <property type="entry name" value="N-terminal domain of ligase-like"/>
    <property type="match status" value="1"/>
</dbReference>
<protein>
    <submittedName>
        <fullName evidence="1">EhpF</fullName>
    </submittedName>
</protein>
<dbReference type="RefSeq" id="WP_035342593.1">
    <property type="nucleotide sequence ID" value="NZ_LT615367.1"/>
</dbReference>